<feature type="domain" description="Serine aminopeptidase S33" evidence="1">
    <location>
        <begin position="53"/>
        <end position="249"/>
    </location>
</feature>
<dbReference type="CTD" id="11343"/>
<reference evidence="2" key="2">
    <citation type="submission" date="2025-08" db="UniProtKB">
        <authorList>
            <consortium name="Ensembl"/>
        </authorList>
    </citation>
    <scope>IDENTIFICATION</scope>
</reference>
<dbReference type="Proteomes" id="UP000240080">
    <property type="component" value="Chromosome 3"/>
</dbReference>
<organism evidence="2 3">
    <name type="scientific">Pan paniscus</name>
    <name type="common">Pygmy chimpanzee</name>
    <name type="synonym">Bonobo</name>
    <dbReference type="NCBI Taxonomy" id="9597"/>
    <lineage>
        <taxon>Eukaryota</taxon>
        <taxon>Metazoa</taxon>
        <taxon>Chordata</taxon>
        <taxon>Craniata</taxon>
        <taxon>Vertebrata</taxon>
        <taxon>Euteleostomi</taxon>
        <taxon>Mammalia</taxon>
        <taxon>Eutheria</taxon>
        <taxon>Euarchontoglires</taxon>
        <taxon>Primates</taxon>
        <taxon>Haplorrhini</taxon>
        <taxon>Catarrhini</taxon>
        <taxon>Hominidae</taxon>
        <taxon>Pan</taxon>
    </lineage>
</organism>
<reference evidence="2" key="3">
    <citation type="submission" date="2025-09" db="UniProtKB">
        <authorList>
            <consortium name="Ensembl"/>
        </authorList>
    </citation>
    <scope>IDENTIFICATION</scope>
</reference>
<dbReference type="InterPro" id="IPR022742">
    <property type="entry name" value="Hydrolase_4"/>
</dbReference>
<dbReference type="Bgee" id="ENSPPAG00000042233">
    <property type="expression patterns" value="Expressed in heart and 6 other cell types or tissues"/>
</dbReference>
<dbReference type="AlphaFoldDB" id="A0A2R9CB01"/>
<dbReference type="SUPFAM" id="SSF53474">
    <property type="entry name" value="alpha/beta-Hydrolases"/>
    <property type="match status" value="1"/>
</dbReference>
<evidence type="ECO:0000259" key="1">
    <source>
        <dbReference type="Pfam" id="PF12146"/>
    </source>
</evidence>
<dbReference type="EMBL" id="AJFE02050409">
    <property type="status" value="NOT_ANNOTATED_CDS"/>
    <property type="molecule type" value="Genomic_DNA"/>
</dbReference>
<accession>A0A2R9CB01</accession>
<dbReference type="RefSeq" id="XP_008966442.1">
    <property type="nucleotide sequence ID" value="XM_008968194.4"/>
</dbReference>
<dbReference type="GeneID" id="100968239"/>
<evidence type="ECO:0000313" key="2">
    <source>
        <dbReference type="Ensembl" id="ENSPPAP00000039059.1"/>
    </source>
</evidence>
<dbReference type="EMBL" id="AJFE02050408">
    <property type="status" value="NOT_ANNOTATED_CDS"/>
    <property type="molecule type" value="Genomic_DNA"/>
</dbReference>
<dbReference type="Ensembl" id="ENSPPAT00000061968.1">
    <property type="protein sequence ID" value="ENSPPAP00000039059.1"/>
    <property type="gene ID" value="ENSPPAG00000042233.1"/>
</dbReference>
<sequence>MQTRFRGIFPWKDASTKRMPEFIHFSPLKPYKGREWEKAGSEHVLETHLLPVGHGQSEGERMVVSDFHVFVRDVLQHVDSMQKDYPGLPVFLLGHSMGGAIAILTAAERPGHFAGMVLISPLVLANPESATTFKVLAAKVLNLVLPNLSLGPIDSSVLSRNKTEVDIYNSDPLICRAGLKVCFGIQLLNAVSRVERALPKLTVPFLLLQGSADRLCDSKGAYLLMELAKSQDKTLKIYEGAYHVLHKELPEVTNSVFHEINMWVSQRTATAGTASPP</sequence>
<keyword evidence="3" id="KW-1185">Reference proteome</keyword>
<gene>
    <name evidence="2" type="primary">MGLL</name>
</gene>
<dbReference type="PANTHER" id="PTHR11614">
    <property type="entry name" value="PHOSPHOLIPASE-RELATED"/>
    <property type="match status" value="1"/>
</dbReference>
<dbReference type="InterPro" id="IPR051044">
    <property type="entry name" value="MAG_DAG_Lipase"/>
</dbReference>
<dbReference type="FunFam" id="3.40.50.1820:FF:000330">
    <property type="entry name" value="Monoglyceride lipase"/>
    <property type="match status" value="1"/>
</dbReference>
<dbReference type="InterPro" id="IPR029058">
    <property type="entry name" value="AB_hydrolase_fold"/>
</dbReference>
<dbReference type="Gene3D" id="3.40.50.1820">
    <property type="entry name" value="alpha/beta hydrolase"/>
    <property type="match status" value="1"/>
</dbReference>
<name>A0A2R9CB01_PANPA</name>
<reference evidence="2 3" key="1">
    <citation type="journal article" date="2012" name="Nature">
        <title>The bonobo genome compared with the chimpanzee and human genomes.</title>
        <authorList>
            <person name="Prufer K."/>
            <person name="Munch K."/>
            <person name="Hellmann I."/>
            <person name="Akagi K."/>
            <person name="Miller J.R."/>
            <person name="Walenz B."/>
            <person name="Koren S."/>
            <person name="Sutton G."/>
            <person name="Kodira C."/>
            <person name="Winer R."/>
            <person name="Knight J.R."/>
            <person name="Mullikin J.C."/>
            <person name="Meader S.J."/>
            <person name="Ponting C.P."/>
            <person name="Lunter G."/>
            <person name="Higashino S."/>
            <person name="Hobolth A."/>
            <person name="Dutheil J."/>
            <person name="Karakoc E."/>
            <person name="Alkan C."/>
            <person name="Sajjadian S."/>
            <person name="Catacchio C.R."/>
            <person name="Ventura M."/>
            <person name="Marques-Bonet T."/>
            <person name="Eichler E.E."/>
            <person name="Andre C."/>
            <person name="Atencia R."/>
            <person name="Mugisha L."/>
            <person name="Junhold J."/>
            <person name="Patterson N."/>
            <person name="Siebauer M."/>
            <person name="Good J.M."/>
            <person name="Fischer A."/>
            <person name="Ptak S.E."/>
            <person name="Lachmann M."/>
            <person name="Symer D.E."/>
            <person name="Mailund T."/>
            <person name="Schierup M.H."/>
            <person name="Andres A.M."/>
            <person name="Kelso J."/>
            <person name="Paabo S."/>
        </authorList>
    </citation>
    <scope>NUCLEOTIDE SEQUENCE [LARGE SCALE GENOMIC DNA]</scope>
</reference>
<protein>
    <submittedName>
        <fullName evidence="2">Monoglyceride lipase</fullName>
    </submittedName>
</protein>
<proteinExistence type="predicted"/>
<dbReference type="Pfam" id="PF12146">
    <property type="entry name" value="Hydrolase_4"/>
    <property type="match status" value="1"/>
</dbReference>
<dbReference type="GeneTree" id="ENSGT00390000011364"/>
<evidence type="ECO:0000313" key="3">
    <source>
        <dbReference type="Proteomes" id="UP000240080"/>
    </source>
</evidence>